<accession>A0A6L5JV70</accession>
<dbReference type="Proteomes" id="UP000480275">
    <property type="component" value="Unassembled WGS sequence"/>
</dbReference>
<comment type="caution">
    <text evidence="7">The sequence shown here is derived from an EMBL/GenBank/DDBJ whole genome shotgun (WGS) entry which is preliminary data.</text>
</comment>
<dbReference type="PIRSF" id="PIRSF000521">
    <property type="entry name" value="Transaminase_4ab_Lys_Orn"/>
    <property type="match status" value="1"/>
</dbReference>
<dbReference type="Pfam" id="PF00202">
    <property type="entry name" value="Aminotran_3"/>
    <property type="match status" value="1"/>
</dbReference>
<dbReference type="FunFam" id="3.40.640.10:FF:000014">
    <property type="entry name" value="Adenosylmethionine-8-amino-7-oxononanoate aminotransferase, probable"/>
    <property type="match status" value="1"/>
</dbReference>
<dbReference type="InterPro" id="IPR049704">
    <property type="entry name" value="Aminotrans_3_PPA_site"/>
</dbReference>
<gene>
    <name evidence="7" type="ORF">GHK24_04970</name>
</gene>
<dbReference type="SUPFAM" id="SSF53383">
    <property type="entry name" value="PLP-dependent transferases"/>
    <property type="match status" value="1"/>
</dbReference>
<dbReference type="InterPro" id="IPR015422">
    <property type="entry name" value="PyrdxlP-dep_Trfase_small"/>
</dbReference>
<keyword evidence="3 7" id="KW-0032">Aminotransferase</keyword>
<evidence type="ECO:0000256" key="3">
    <source>
        <dbReference type="ARBA" id="ARBA00022576"/>
    </source>
</evidence>
<dbReference type="InterPro" id="IPR015424">
    <property type="entry name" value="PyrdxlP-dep_Trfase"/>
</dbReference>
<dbReference type="InterPro" id="IPR015421">
    <property type="entry name" value="PyrdxlP-dep_Trfase_major"/>
</dbReference>
<dbReference type="PROSITE" id="PS00600">
    <property type="entry name" value="AA_TRANSFER_CLASS_3"/>
    <property type="match status" value="1"/>
</dbReference>
<dbReference type="Gene3D" id="3.40.640.10">
    <property type="entry name" value="Type I PLP-dependent aspartate aminotransferase-like (Major domain)"/>
    <property type="match status" value="1"/>
</dbReference>
<evidence type="ECO:0000256" key="4">
    <source>
        <dbReference type="ARBA" id="ARBA00022679"/>
    </source>
</evidence>
<evidence type="ECO:0000256" key="2">
    <source>
        <dbReference type="ARBA" id="ARBA00008954"/>
    </source>
</evidence>
<dbReference type="PANTHER" id="PTHR43094:SF1">
    <property type="entry name" value="AMINOTRANSFERASE CLASS-III"/>
    <property type="match status" value="1"/>
</dbReference>
<evidence type="ECO:0000313" key="7">
    <source>
        <dbReference type="EMBL" id="MQY51129.1"/>
    </source>
</evidence>
<comment type="cofactor">
    <cofactor evidence="1">
        <name>pyridoxal 5'-phosphate</name>
        <dbReference type="ChEBI" id="CHEBI:597326"/>
    </cofactor>
</comment>
<dbReference type="Gene3D" id="3.90.1150.10">
    <property type="entry name" value="Aspartate Aminotransferase, domain 1"/>
    <property type="match status" value="1"/>
</dbReference>
<dbReference type="CDD" id="cd00610">
    <property type="entry name" value="OAT_like"/>
    <property type="match status" value="1"/>
</dbReference>
<dbReference type="OrthoDB" id="3398487at2"/>
<proteinExistence type="inferred from homology"/>
<comment type="similarity">
    <text evidence="2 6">Belongs to the class-III pyridoxal-phosphate-dependent aminotransferase family.</text>
</comment>
<reference evidence="7 8" key="1">
    <citation type="submission" date="2019-10" db="EMBL/GenBank/DDBJ databases">
        <title>Whole-genome sequence of the purple nonsulfur photosynthetic bacterium Rhodocyclus tenuis.</title>
        <authorList>
            <person name="Kyndt J.A."/>
            <person name="Meyer T.E."/>
        </authorList>
    </citation>
    <scope>NUCLEOTIDE SEQUENCE [LARGE SCALE GENOMIC DNA]</scope>
    <source>
        <strain evidence="7 8">DSM 110</strain>
    </source>
</reference>
<evidence type="ECO:0000256" key="6">
    <source>
        <dbReference type="RuleBase" id="RU003560"/>
    </source>
</evidence>
<name>A0A6L5JV70_RHOTE</name>
<sequence length="451" mass="48561">MALATDIPRTGPAITPPRASLAEFWLPFTPNRDFKKAPKLVARAEGMYYYDPQGRPIIDGVSGLFASAAGHGRAEIAEAVGQQLRELDFTASFYRSHPLAFTAARAISELTPDGLDRIFFVNSGSEAVDTAMKIVLAYHRARGEGQRTVFISRERAYHGVNFGGVSLSGLVNNRRAFGGVATPAPLLRHTWRAESVFSHGQPDTGADLADDLLRLIAVHGAENIAAVFVEPIAGSTGVLVPPRGYLERLRAICDAHGLLLVFDEVITGFGRTGRAFAAQSFKVRPDLITMAKAITNGAQPMGAVAVDRRIHDQIVHSAPEESIEFFHGYTWSAHPAACAACVAALDIYARENLFARGAELSAYFQQRVFSLADLPAVTDIRAYGLFAGIELAPAGKPGERGYRVQKELFDAGLHLKTTGDAAILAPALIASPAHIDEIIDVLRRVLVCHSA</sequence>
<evidence type="ECO:0000256" key="1">
    <source>
        <dbReference type="ARBA" id="ARBA00001933"/>
    </source>
</evidence>
<dbReference type="GO" id="GO:0008483">
    <property type="term" value="F:transaminase activity"/>
    <property type="evidence" value="ECO:0007669"/>
    <property type="project" value="UniProtKB-KW"/>
</dbReference>
<protein>
    <submittedName>
        <fullName evidence="7">Aminotransferase class III-fold pyridoxal phosphate-dependent enzyme</fullName>
    </submittedName>
</protein>
<keyword evidence="5 6" id="KW-0663">Pyridoxal phosphate</keyword>
<dbReference type="PANTHER" id="PTHR43094">
    <property type="entry name" value="AMINOTRANSFERASE"/>
    <property type="match status" value="1"/>
</dbReference>
<dbReference type="AlphaFoldDB" id="A0A6L5JV70"/>
<evidence type="ECO:0000313" key="8">
    <source>
        <dbReference type="Proteomes" id="UP000480275"/>
    </source>
</evidence>
<keyword evidence="4" id="KW-0808">Transferase</keyword>
<dbReference type="EMBL" id="WIXJ01000002">
    <property type="protein sequence ID" value="MQY51129.1"/>
    <property type="molecule type" value="Genomic_DNA"/>
</dbReference>
<dbReference type="InterPro" id="IPR005814">
    <property type="entry name" value="Aminotrans_3"/>
</dbReference>
<evidence type="ECO:0000256" key="5">
    <source>
        <dbReference type="ARBA" id="ARBA00022898"/>
    </source>
</evidence>
<dbReference type="GO" id="GO:0030170">
    <property type="term" value="F:pyridoxal phosphate binding"/>
    <property type="evidence" value="ECO:0007669"/>
    <property type="project" value="InterPro"/>
</dbReference>
<organism evidence="7 8">
    <name type="scientific">Rhodocyclus tenuis</name>
    <name type="common">Rhodospirillum tenue</name>
    <dbReference type="NCBI Taxonomy" id="1066"/>
    <lineage>
        <taxon>Bacteria</taxon>
        <taxon>Pseudomonadati</taxon>
        <taxon>Pseudomonadota</taxon>
        <taxon>Betaproteobacteria</taxon>
        <taxon>Rhodocyclales</taxon>
        <taxon>Rhodocyclaceae</taxon>
        <taxon>Rhodocyclus</taxon>
    </lineage>
</organism>